<evidence type="ECO:0000313" key="4">
    <source>
        <dbReference type="Proteomes" id="UP000007115"/>
    </source>
</evidence>
<feature type="coiled-coil region" evidence="1">
    <location>
        <begin position="70"/>
        <end position="111"/>
    </location>
</feature>
<evidence type="ECO:0000256" key="2">
    <source>
        <dbReference type="SAM" id="Phobius"/>
    </source>
</evidence>
<reference evidence="3 4" key="1">
    <citation type="journal article" date="2011" name="Genome Biol.">
        <title>Comparative genome sequence analysis underscores mycoparasitism as the ancestral life style of Trichoderma.</title>
        <authorList>
            <person name="Kubicek C.P."/>
            <person name="Herrera-Estrella A."/>
            <person name="Seidl-Seiboth V."/>
            <person name="Martinez D.A."/>
            <person name="Druzhinina I.S."/>
            <person name="Thon M."/>
            <person name="Zeilinger S."/>
            <person name="Casas-Flores S."/>
            <person name="Horwitz B.A."/>
            <person name="Mukherjee P.K."/>
            <person name="Mukherjee M."/>
            <person name="Kredics L."/>
            <person name="Alcaraz L.D."/>
            <person name="Aerts A."/>
            <person name="Antal Z."/>
            <person name="Atanasova L."/>
            <person name="Cervantes-Badillo M.G."/>
            <person name="Challacombe J."/>
            <person name="Chertkov O."/>
            <person name="McCluskey K."/>
            <person name="Coulpier F."/>
            <person name="Deshpande N."/>
            <person name="von Doehren H."/>
            <person name="Ebbole D.J."/>
            <person name="Esquivel-Naranjo E.U."/>
            <person name="Fekete E."/>
            <person name="Flipphi M."/>
            <person name="Glaser F."/>
            <person name="Gomez-Rodriguez E.Y."/>
            <person name="Gruber S."/>
            <person name="Han C."/>
            <person name="Henrissat B."/>
            <person name="Hermosa R."/>
            <person name="Hernandez-Onate M."/>
            <person name="Karaffa L."/>
            <person name="Kosti I."/>
            <person name="Le Crom S."/>
            <person name="Lindquist E."/>
            <person name="Lucas S."/>
            <person name="Luebeck M."/>
            <person name="Luebeck P.S."/>
            <person name="Margeot A."/>
            <person name="Metz B."/>
            <person name="Misra M."/>
            <person name="Nevalainen H."/>
            <person name="Omann M."/>
            <person name="Packer N."/>
            <person name="Perrone G."/>
            <person name="Uresti-Rivera E.E."/>
            <person name="Salamov A."/>
            <person name="Schmoll M."/>
            <person name="Seiboth B."/>
            <person name="Shapiro H."/>
            <person name="Sukno S."/>
            <person name="Tamayo-Ramos J.A."/>
            <person name="Tisch D."/>
            <person name="Wiest A."/>
            <person name="Wilkinson H.H."/>
            <person name="Zhang M."/>
            <person name="Coutinho P.M."/>
            <person name="Kenerley C.M."/>
            <person name="Monte E."/>
            <person name="Baker S.E."/>
            <person name="Grigoriev I.V."/>
        </authorList>
    </citation>
    <scope>NUCLEOTIDE SEQUENCE [LARGE SCALE GENOMIC DNA]</scope>
    <source>
        <strain evidence="4">Gv29-8 / FGSC 10586</strain>
    </source>
</reference>
<comment type="caution">
    <text evidence="3">The sequence shown here is derived from an EMBL/GenBank/DDBJ whole genome shotgun (WGS) entry which is preliminary data.</text>
</comment>
<dbReference type="RefSeq" id="XP_013961198.1">
    <property type="nucleotide sequence ID" value="XM_014105723.1"/>
</dbReference>
<sequence>MLYDRIQVKCYISEVSAELEFLILKFAKYFFIHDEHSLPWFYVVSNFENANLYAIQEEHSPPPLYSFSPKKTMQSEIDQLKAVVADLRQQIQQLQQQTQHQQRQIQQIVHQQNAAAAAMTTATTAVAVSSSSSSSYTTAATNTSWLAVISLLVFFFSTPSLHVVFQSHGATSLNTLGGF</sequence>
<keyword evidence="2" id="KW-0812">Transmembrane</keyword>
<gene>
    <name evidence="3" type="ORF">TRIVIDRAFT_217587</name>
</gene>
<evidence type="ECO:0000256" key="1">
    <source>
        <dbReference type="SAM" id="Coils"/>
    </source>
</evidence>
<keyword evidence="1" id="KW-0175">Coiled coil</keyword>
<accession>G9MF14</accession>
<dbReference type="HOGENOM" id="CLU_1503646_0_0_1"/>
<organism evidence="3 4">
    <name type="scientific">Hypocrea virens (strain Gv29-8 / FGSC 10586)</name>
    <name type="common">Gliocladium virens</name>
    <name type="synonym">Trichoderma virens</name>
    <dbReference type="NCBI Taxonomy" id="413071"/>
    <lineage>
        <taxon>Eukaryota</taxon>
        <taxon>Fungi</taxon>
        <taxon>Dikarya</taxon>
        <taxon>Ascomycota</taxon>
        <taxon>Pezizomycotina</taxon>
        <taxon>Sordariomycetes</taxon>
        <taxon>Hypocreomycetidae</taxon>
        <taxon>Hypocreales</taxon>
        <taxon>Hypocreaceae</taxon>
        <taxon>Trichoderma</taxon>
    </lineage>
</organism>
<protein>
    <submittedName>
        <fullName evidence="3">Uncharacterized protein</fullName>
    </submittedName>
</protein>
<feature type="transmembrane region" description="Helical" evidence="2">
    <location>
        <begin position="145"/>
        <end position="165"/>
    </location>
</feature>
<dbReference type="Gene3D" id="1.20.5.110">
    <property type="match status" value="1"/>
</dbReference>
<dbReference type="VEuPathDB" id="FungiDB:TRIVIDRAFT_217587"/>
<dbReference type="InParanoid" id="G9MF14"/>
<dbReference type="AlphaFoldDB" id="G9MF14"/>
<dbReference type="EMBL" id="ABDF02000001">
    <property type="protein sequence ID" value="EHK26980.1"/>
    <property type="molecule type" value="Genomic_DNA"/>
</dbReference>
<keyword evidence="2" id="KW-0472">Membrane</keyword>
<keyword evidence="4" id="KW-1185">Reference proteome</keyword>
<dbReference type="GeneID" id="25791293"/>
<proteinExistence type="predicted"/>
<keyword evidence="2" id="KW-1133">Transmembrane helix</keyword>
<evidence type="ECO:0000313" key="3">
    <source>
        <dbReference type="EMBL" id="EHK26980.1"/>
    </source>
</evidence>
<dbReference type="Proteomes" id="UP000007115">
    <property type="component" value="Unassembled WGS sequence"/>
</dbReference>
<name>G9MF14_HYPVG</name>